<dbReference type="Gene3D" id="3.50.50.60">
    <property type="entry name" value="FAD/NAD(P)-binding domain"/>
    <property type="match status" value="1"/>
</dbReference>
<name>A0A4Q0XSX9_9BACT</name>
<feature type="domain" description="FAD-binding" evidence="1">
    <location>
        <begin position="3"/>
        <end position="328"/>
    </location>
</feature>
<evidence type="ECO:0000313" key="3">
    <source>
        <dbReference type="Proteomes" id="UP000290657"/>
    </source>
</evidence>
<protein>
    <submittedName>
        <fullName evidence="2">FAD-binding protein</fullName>
    </submittedName>
</protein>
<accession>A0A4Q0XSX9</accession>
<dbReference type="SUPFAM" id="SSF51905">
    <property type="entry name" value="FAD/NAD(P)-binding domain"/>
    <property type="match status" value="1"/>
</dbReference>
<dbReference type="PANTHER" id="PTHR43747">
    <property type="entry name" value="FAD-BINDING PROTEIN"/>
    <property type="match status" value="1"/>
</dbReference>
<dbReference type="OrthoDB" id="9799983at2"/>
<dbReference type="InterPro" id="IPR002938">
    <property type="entry name" value="FAD-bd"/>
</dbReference>
<dbReference type="Proteomes" id="UP000290657">
    <property type="component" value="Unassembled WGS sequence"/>
</dbReference>
<dbReference type="PROSITE" id="PS51257">
    <property type="entry name" value="PROKAR_LIPOPROTEIN"/>
    <property type="match status" value="1"/>
</dbReference>
<sequence length="404" mass="45900">MEKCDVLIIGGGPSGSVAACKLLNAGFSVTILEKLDFPRFVIGESLLPRCNQILDENDLINTIESQNYMVKGGAIFINEEKKEQYIDFRNNLGQKWGTSFQVKREEFDNVLLESAKKLGADVRHGYEVMAYDNDKNQITAKDREGNIQEFEARFVLDASGYGRVLPKLMDLDIPSDLKLRNAIFTRVKGEFRRDGDAEGFIDIVIHDDNQAWLWVIPFSDGTTSFGVVCEEEYFTKTGLSKEAFFDKVISDHKYLKEKFEKAEKIAPVGIINGYSAAIKKMYGKGFALSGNATEFLDPVFSSGVTLALESSNKVAELIIKELKGEKVDWQKDYEDYMMIGINVFREFVYAWYEGKLRKIFFSAHKSEKIQQSISSILSGYVWDENNYFVKDTRQKIDALVSMIE</sequence>
<dbReference type="InterPro" id="IPR050816">
    <property type="entry name" value="Flavin-dep_Halogenase_NPB"/>
</dbReference>
<evidence type="ECO:0000259" key="1">
    <source>
        <dbReference type="Pfam" id="PF01494"/>
    </source>
</evidence>
<dbReference type="Pfam" id="PF01494">
    <property type="entry name" value="FAD_binding_3"/>
    <property type="match status" value="1"/>
</dbReference>
<dbReference type="InterPro" id="IPR036188">
    <property type="entry name" value="FAD/NAD-bd_sf"/>
</dbReference>
<comment type="caution">
    <text evidence="2">The sequence shown here is derived from an EMBL/GenBank/DDBJ whole genome shotgun (WGS) entry which is preliminary data.</text>
</comment>
<dbReference type="AlphaFoldDB" id="A0A4Q0XSX9"/>
<dbReference type="EMBL" id="PDKN01000003">
    <property type="protein sequence ID" value="RXJ57866.1"/>
    <property type="molecule type" value="Genomic_DNA"/>
</dbReference>
<evidence type="ECO:0000313" key="2">
    <source>
        <dbReference type="EMBL" id="RXJ57866.1"/>
    </source>
</evidence>
<dbReference type="RefSeq" id="WP_128995729.1">
    <property type="nucleotide sequence ID" value="NZ_PDKN01000003.1"/>
</dbReference>
<dbReference type="PANTHER" id="PTHR43747:SF1">
    <property type="entry name" value="SLR1998 PROTEIN"/>
    <property type="match status" value="1"/>
</dbReference>
<gene>
    <name evidence="2" type="ORF">CRV04_04995</name>
</gene>
<dbReference type="GO" id="GO:0071949">
    <property type="term" value="F:FAD binding"/>
    <property type="evidence" value="ECO:0007669"/>
    <property type="project" value="InterPro"/>
</dbReference>
<organism evidence="2 3">
    <name type="scientific">Candidatus Marinarcus aquaticus</name>
    <dbReference type="NCBI Taxonomy" id="2044504"/>
    <lineage>
        <taxon>Bacteria</taxon>
        <taxon>Pseudomonadati</taxon>
        <taxon>Campylobacterota</taxon>
        <taxon>Epsilonproteobacteria</taxon>
        <taxon>Campylobacterales</taxon>
        <taxon>Arcobacteraceae</taxon>
        <taxon>Candidatus Marinarcus</taxon>
    </lineage>
</organism>
<reference evidence="2 3" key="1">
    <citation type="submission" date="2017-10" db="EMBL/GenBank/DDBJ databases">
        <title>Genomics of the genus Arcobacter.</title>
        <authorList>
            <person name="Perez-Cataluna A."/>
            <person name="Figueras M.J."/>
        </authorList>
    </citation>
    <scope>NUCLEOTIDE SEQUENCE [LARGE SCALE GENOMIC DNA]</scope>
    <source>
        <strain evidence="2 3">CECT 8987</strain>
    </source>
</reference>
<proteinExistence type="predicted"/>
<dbReference type="PRINTS" id="PR00420">
    <property type="entry name" value="RNGMNOXGNASE"/>
</dbReference>
<keyword evidence="3" id="KW-1185">Reference proteome</keyword>